<name>A0ABD3GTG2_9MARC</name>
<feature type="region of interest" description="Disordered" evidence="1">
    <location>
        <begin position="1"/>
        <end position="63"/>
    </location>
</feature>
<dbReference type="Proteomes" id="UP001633002">
    <property type="component" value="Unassembled WGS sequence"/>
</dbReference>
<comment type="caution">
    <text evidence="2">The sequence shown here is derived from an EMBL/GenBank/DDBJ whole genome shotgun (WGS) entry which is preliminary data.</text>
</comment>
<dbReference type="PANTHER" id="PTHR46601:SF1">
    <property type="entry name" value="ADF-H DOMAIN-CONTAINING PROTEIN"/>
    <property type="match status" value="1"/>
</dbReference>
<evidence type="ECO:0000313" key="2">
    <source>
        <dbReference type="EMBL" id="KAL3681856.1"/>
    </source>
</evidence>
<feature type="compositionally biased region" description="Basic and acidic residues" evidence="1">
    <location>
        <begin position="30"/>
        <end position="50"/>
    </location>
</feature>
<dbReference type="PANTHER" id="PTHR46601">
    <property type="entry name" value="ULP_PROTEASE DOMAIN-CONTAINING PROTEIN"/>
    <property type="match status" value="1"/>
</dbReference>
<accession>A0ABD3GTG2</accession>
<keyword evidence="3" id="KW-1185">Reference proteome</keyword>
<dbReference type="AlphaFoldDB" id="A0ABD3GTG2"/>
<reference evidence="2 3" key="1">
    <citation type="submission" date="2024-09" db="EMBL/GenBank/DDBJ databases">
        <title>Chromosome-scale assembly of Riccia sorocarpa.</title>
        <authorList>
            <person name="Paukszto L."/>
        </authorList>
    </citation>
    <scope>NUCLEOTIDE SEQUENCE [LARGE SCALE GENOMIC DNA]</scope>
    <source>
        <strain evidence="2">LP-2024</strain>
        <tissue evidence="2">Aerial parts of the thallus</tissue>
    </source>
</reference>
<organism evidence="2 3">
    <name type="scientific">Riccia sorocarpa</name>
    <dbReference type="NCBI Taxonomy" id="122646"/>
    <lineage>
        <taxon>Eukaryota</taxon>
        <taxon>Viridiplantae</taxon>
        <taxon>Streptophyta</taxon>
        <taxon>Embryophyta</taxon>
        <taxon>Marchantiophyta</taxon>
        <taxon>Marchantiopsida</taxon>
        <taxon>Marchantiidae</taxon>
        <taxon>Marchantiales</taxon>
        <taxon>Ricciaceae</taxon>
        <taxon>Riccia</taxon>
    </lineage>
</organism>
<dbReference type="EMBL" id="JBJQOH010000007">
    <property type="protein sequence ID" value="KAL3681856.1"/>
    <property type="molecule type" value="Genomic_DNA"/>
</dbReference>
<gene>
    <name evidence="2" type="ORF">R1sor_024812</name>
</gene>
<evidence type="ECO:0000313" key="3">
    <source>
        <dbReference type="Proteomes" id="UP001633002"/>
    </source>
</evidence>
<evidence type="ECO:0000256" key="1">
    <source>
        <dbReference type="SAM" id="MobiDB-lite"/>
    </source>
</evidence>
<feature type="compositionally biased region" description="Low complexity" evidence="1">
    <location>
        <begin position="52"/>
        <end position="61"/>
    </location>
</feature>
<proteinExistence type="predicted"/>
<protein>
    <submittedName>
        <fullName evidence="2">Uncharacterized protein</fullName>
    </submittedName>
</protein>
<sequence length="599" mass="69448">MGSQSKRQRMVDRKRTDQLGQSSRPIAQANEDRLRLRRQRYAEQKVERRAASSSQDVSSGSQPGIRRKVLEMVDKLKSLLGESVEYESEILTRFLKHSSISKALKVGEIMSFKEQRAAKLLLVNLATVLQTVKGTHTQDDVIAKKCALMMCSSKHLIDNCLGRQSSRCLKIAPRNIRIHANGRAAVLDENNTQIGKWKIHYFQFWILFENDWTFCCTMSFRNTEFYELFMLSHSMVKVGGVWIPTRISQSMFCKLKPRWVKKEKDRNICCCRYHVELVNCKNTLNTLRKDHPGHGTRTRSCACLDVNCLPCREGGSSETHGAQGVTEAAVEAEEMNYAASNNLVQRLRDLVSLFVCPAIHVAAEGSETEYWFRKACINLNCAQSGTRKFESALCGVYEVADPVNSDTIKWERYEYVGQGLKDEHGREKRRLELVFVKTPVSEFIQFMKDKLAHFVKHDFTQKWQAKQYRQCIKTFPIGMVVSVIDYAENYTFLPRNEIQSEYWTSKQVTILVHIFYYHTQFSTADDRDVRKVVHFFISDDKKHDSFFVQHAFGLLHNWCEEKAIVFEHHWVWSDGAPTQFKNSTNFFFVARYVKHSHVF</sequence>